<organism evidence="1">
    <name type="scientific">marine sediment metagenome</name>
    <dbReference type="NCBI Taxonomy" id="412755"/>
    <lineage>
        <taxon>unclassified sequences</taxon>
        <taxon>metagenomes</taxon>
        <taxon>ecological metagenomes</taxon>
    </lineage>
</organism>
<dbReference type="EMBL" id="BARW01000867">
    <property type="protein sequence ID" value="GAI70447.1"/>
    <property type="molecule type" value="Genomic_DNA"/>
</dbReference>
<sequence length="65" mass="7415">MLKRRRIKAVILIITGLLILSVPNILFNKLIDDFDDQDNYSDYFNSNLLIVILETSNSITGVSDE</sequence>
<dbReference type="AlphaFoldDB" id="X1QPL5"/>
<gene>
    <name evidence="1" type="ORF">S12H4_03183</name>
</gene>
<name>X1QPL5_9ZZZZ</name>
<protein>
    <submittedName>
        <fullName evidence="1">Uncharacterized protein</fullName>
    </submittedName>
</protein>
<comment type="caution">
    <text evidence="1">The sequence shown here is derived from an EMBL/GenBank/DDBJ whole genome shotgun (WGS) entry which is preliminary data.</text>
</comment>
<reference evidence="1" key="1">
    <citation type="journal article" date="2014" name="Front. Microbiol.">
        <title>High frequency of phylogenetically diverse reductive dehalogenase-homologous genes in deep subseafloor sedimentary metagenomes.</title>
        <authorList>
            <person name="Kawai M."/>
            <person name="Futagami T."/>
            <person name="Toyoda A."/>
            <person name="Takaki Y."/>
            <person name="Nishi S."/>
            <person name="Hori S."/>
            <person name="Arai W."/>
            <person name="Tsubouchi T."/>
            <person name="Morono Y."/>
            <person name="Uchiyama I."/>
            <person name="Ito T."/>
            <person name="Fujiyama A."/>
            <person name="Inagaki F."/>
            <person name="Takami H."/>
        </authorList>
    </citation>
    <scope>NUCLEOTIDE SEQUENCE</scope>
    <source>
        <strain evidence="1">Expedition CK06-06</strain>
    </source>
</reference>
<feature type="non-terminal residue" evidence="1">
    <location>
        <position position="65"/>
    </location>
</feature>
<proteinExistence type="predicted"/>
<evidence type="ECO:0000313" key="1">
    <source>
        <dbReference type="EMBL" id="GAI70447.1"/>
    </source>
</evidence>
<accession>X1QPL5</accession>